<feature type="modified residue" description="4-aspartylphosphate" evidence="7">
    <location>
        <position position="59"/>
    </location>
</feature>
<evidence type="ECO:0000313" key="11">
    <source>
        <dbReference type="EMBL" id="RKD95327.1"/>
    </source>
</evidence>
<dbReference type="PROSITE" id="PS50112">
    <property type="entry name" value="PAS"/>
    <property type="match status" value="1"/>
</dbReference>
<dbReference type="InterPro" id="IPR013767">
    <property type="entry name" value="PAS_fold"/>
</dbReference>
<dbReference type="CDD" id="cd00130">
    <property type="entry name" value="PAS"/>
    <property type="match status" value="1"/>
</dbReference>
<dbReference type="Pfam" id="PF00512">
    <property type="entry name" value="HisKA"/>
    <property type="match status" value="1"/>
</dbReference>
<dbReference type="AlphaFoldDB" id="A0A419WIQ7"/>
<evidence type="ECO:0000256" key="6">
    <source>
        <dbReference type="ARBA" id="ARBA00023012"/>
    </source>
</evidence>
<dbReference type="InterPro" id="IPR036097">
    <property type="entry name" value="HisK_dim/P_sf"/>
</dbReference>
<keyword evidence="4" id="KW-0808">Transferase</keyword>
<dbReference type="Gene3D" id="3.40.50.2300">
    <property type="match status" value="1"/>
</dbReference>
<dbReference type="SUPFAM" id="SSF47384">
    <property type="entry name" value="Homodimeric domain of signal transducing histidine kinase"/>
    <property type="match status" value="1"/>
</dbReference>
<dbReference type="SMART" id="SM00091">
    <property type="entry name" value="PAS"/>
    <property type="match status" value="1"/>
</dbReference>
<dbReference type="InterPro" id="IPR050736">
    <property type="entry name" value="Sensor_HK_Regulatory"/>
</dbReference>
<dbReference type="SUPFAM" id="SSF52172">
    <property type="entry name" value="CheY-like"/>
    <property type="match status" value="1"/>
</dbReference>
<keyword evidence="5" id="KW-0418">Kinase</keyword>
<dbReference type="SMART" id="SM00448">
    <property type="entry name" value="REC"/>
    <property type="match status" value="1"/>
</dbReference>
<dbReference type="Gene3D" id="3.30.450.20">
    <property type="entry name" value="PAS domain"/>
    <property type="match status" value="1"/>
</dbReference>
<dbReference type="CDD" id="cd00082">
    <property type="entry name" value="HisKA"/>
    <property type="match status" value="1"/>
</dbReference>
<keyword evidence="6" id="KW-0902">Two-component regulatory system</keyword>
<dbReference type="CDD" id="cd00075">
    <property type="entry name" value="HATPase"/>
    <property type="match status" value="1"/>
</dbReference>
<dbReference type="Pfam" id="PF00072">
    <property type="entry name" value="Response_reg"/>
    <property type="match status" value="1"/>
</dbReference>
<evidence type="ECO:0000256" key="4">
    <source>
        <dbReference type="ARBA" id="ARBA00022679"/>
    </source>
</evidence>
<dbReference type="CDD" id="cd00156">
    <property type="entry name" value="REC"/>
    <property type="match status" value="1"/>
</dbReference>
<dbReference type="PROSITE" id="PS50109">
    <property type="entry name" value="HIS_KIN"/>
    <property type="match status" value="1"/>
</dbReference>
<dbReference type="NCBIfam" id="TIGR00229">
    <property type="entry name" value="sensory_box"/>
    <property type="match status" value="1"/>
</dbReference>
<proteinExistence type="predicted"/>
<dbReference type="InterPro" id="IPR001789">
    <property type="entry name" value="Sig_transdc_resp-reg_receiver"/>
</dbReference>
<dbReference type="Pfam" id="PF02518">
    <property type="entry name" value="HATPase_c"/>
    <property type="match status" value="1"/>
</dbReference>
<evidence type="ECO:0000259" key="9">
    <source>
        <dbReference type="PROSITE" id="PS50110"/>
    </source>
</evidence>
<accession>A0A419WIQ7</accession>
<dbReference type="PROSITE" id="PS50110">
    <property type="entry name" value="RESPONSE_REGULATORY"/>
    <property type="match status" value="1"/>
</dbReference>
<dbReference type="InterPro" id="IPR003661">
    <property type="entry name" value="HisK_dim/P_dom"/>
</dbReference>
<dbReference type="SUPFAM" id="SSF55781">
    <property type="entry name" value="GAF domain-like"/>
    <property type="match status" value="2"/>
</dbReference>
<dbReference type="EC" id="2.7.13.3" evidence="2"/>
<evidence type="ECO:0000259" key="8">
    <source>
        <dbReference type="PROSITE" id="PS50109"/>
    </source>
</evidence>
<dbReference type="EMBL" id="RAPO01000002">
    <property type="protein sequence ID" value="RKD95327.1"/>
    <property type="molecule type" value="Genomic_DNA"/>
</dbReference>
<dbReference type="InterPro" id="IPR004358">
    <property type="entry name" value="Sig_transdc_His_kin-like_C"/>
</dbReference>
<feature type="domain" description="Histidine kinase" evidence="8">
    <location>
        <begin position="586"/>
        <end position="785"/>
    </location>
</feature>
<dbReference type="PANTHER" id="PTHR43711:SF1">
    <property type="entry name" value="HISTIDINE KINASE 1"/>
    <property type="match status" value="1"/>
</dbReference>
<organism evidence="11 12">
    <name type="scientific">Halopiger aswanensis</name>
    <dbReference type="NCBI Taxonomy" id="148449"/>
    <lineage>
        <taxon>Archaea</taxon>
        <taxon>Methanobacteriati</taxon>
        <taxon>Methanobacteriota</taxon>
        <taxon>Stenosarchaea group</taxon>
        <taxon>Halobacteria</taxon>
        <taxon>Halobacteriales</taxon>
        <taxon>Natrialbaceae</taxon>
        <taxon>Halopiger</taxon>
    </lineage>
</organism>
<dbReference type="GO" id="GO:0000155">
    <property type="term" value="F:phosphorelay sensor kinase activity"/>
    <property type="evidence" value="ECO:0007669"/>
    <property type="project" value="InterPro"/>
</dbReference>
<gene>
    <name evidence="11" type="ORF">ATJ93_2179</name>
</gene>
<dbReference type="GO" id="GO:0006355">
    <property type="term" value="P:regulation of DNA-templated transcription"/>
    <property type="evidence" value="ECO:0007669"/>
    <property type="project" value="InterPro"/>
</dbReference>
<dbReference type="SMART" id="SM00388">
    <property type="entry name" value="HisKA"/>
    <property type="match status" value="1"/>
</dbReference>
<reference evidence="11 12" key="1">
    <citation type="submission" date="2018-09" db="EMBL/GenBank/DDBJ databases">
        <title>Genomic Encyclopedia of Archaeal and Bacterial Type Strains, Phase II (KMG-II): from individual species to whole genera.</title>
        <authorList>
            <person name="Goeker M."/>
        </authorList>
    </citation>
    <scope>NUCLEOTIDE SEQUENCE [LARGE SCALE GENOMIC DNA]</scope>
    <source>
        <strain evidence="11 12">DSM 13151</strain>
    </source>
</reference>
<dbReference type="InterPro" id="IPR000014">
    <property type="entry name" value="PAS"/>
</dbReference>
<dbReference type="InterPro" id="IPR003018">
    <property type="entry name" value="GAF"/>
</dbReference>
<dbReference type="Gene3D" id="1.10.287.130">
    <property type="match status" value="1"/>
</dbReference>
<dbReference type="InterPro" id="IPR003594">
    <property type="entry name" value="HATPase_dom"/>
</dbReference>
<dbReference type="SMART" id="SM00065">
    <property type="entry name" value="GAF"/>
    <property type="match status" value="2"/>
</dbReference>
<dbReference type="InterPro" id="IPR011006">
    <property type="entry name" value="CheY-like_superfamily"/>
</dbReference>
<dbReference type="PANTHER" id="PTHR43711">
    <property type="entry name" value="TWO-COMPONENT HISTIDINE KINASE"/>
    <property type="match status" value="1"/>
</dbReference>
<dbReference type="OrthoDB" id="8127at2157"/>
<name>A0A419WIQ7_9EURY</name>
<keyword evidence="3 7" id="KW-0597">Phosphoprotein</keyword>
<dbReference type="PRINTS" id="PR00344">
    <property type="entry name" value="BCTRLSENSOR"/>
</dbReference>
<dbReference type="Gene3D" id="3.30.565.10">
    <property type="entry name" value="Histidine kinase-like ATPase, C-terminal domain"/>
    <property type="match status" value="1"/>
</dbReference>
<evidence type="ECO:0000256" key="1">
    <source>
        <dbReference type="ARBA" id="ARBA00000085"/>
    </source>
</evidence>
<feature type="domain" description="PAS" evidence="10">
    <location>
        <begin position="135"/>
        <end position="205"/>
    </location>
</feature>
<evidence type="ECO:0000313" key="12">
    <source>
        <dbReference type="Proteomes" id="UP000283805"/>
    </source>
</evidence>
<feature type="domain" description="Response regulatory" evidence="9">
    <location>
        <begin position="10"/>
        <end position="124"/>
    </location>
</feature>
<dbReference type="RefSeq" id="WP_120244612.1">
    <property type="nucleotide sequence ID" value="NZ_RAPO01000002.1"/>
</dbReference>
<dbReference type="Proteomes" id="UP000283805">
    <property type="component" value="Unassembled WGS sequence"/>
</dbReference>
<keyword evidence="12" id="KW-1185">Reference proteome</keyword>
<sequence>MPIRGGDELSVFYVDGDADGGSRVATSLERHDRLSVATAASADAALDRLTADVDCIVSDYELPGRDGIEFLEAVREEYPDLPFILFTAGGSEAVASDAISAGVTDYLQRDTGTEQYAALADRIVDAVEASRTRRQRRRHHTAIETAQEGISIVGADGRFQYVNDAYAELYGYDPDELLGEDWELLYPDSEVEFVRSELIPAVEAEGYWHGRTTGRRADGTTFLEDHVVSTTENSELICTVRNISGREAREQKLTRLHAATRDLIEATTVEEIATLATDAADDILDFPLNGIHRYDEAVDGLVPVSVSDSSRELLGEPPVLTDGLAWETFERGEPQVYADVREAEGVLNPDTPVRSEILLPLDDHGIFIASSTERDAFDDADVTFAKLLAANVTSALDRTAHARKLELLQERTQTLMNTSSVDATADIAVTAAHEILGADLSTFHGFVERDGQQRLEPVATTDTVDEVLDSTPEYVRSETADPVTALVWEVFDDGEPVSIHDTNEYPEFVDTTPARSAILYPIADRGVFVVTSTTPGAFSETDTKLTDILASTLRAALERVDRESLLRERTAELEAQNERLERFASIVSHDLRNPLQVAEGSLELACEGDDEGADGDTTVDDHLDNVRWALDRMDGLIEELLTLARDGDRIDDLESVDLAALSETCWRSVATAEATLVTRVDRRIRADRSRLEQLLENLFRNAVEHGGDGVTVTVGDLEDRAGFYVADDGPGIPGDERSQIFESGYSTSADGTGFGLSIVHEIVAAHDWEITVTDGADGGTRFEITGLTVAE</sequence>
<dbReference type="InterPro" id="IPR029016">
    <property type="entry name" value="GAF-like_dom_sf"/>
</dbReference>
<evidence type="ECO:0000256" key="2">
    <source>
        <dbReference type="ARBA" id="ARBA00012438"/>
    </source>
</evidence>
<evidence type="ECO:0000256" key="7">
    <source>
        <dbReference type="PROSITE-ProRule" id="PRU00169"/>
    </source>
</evidence>
<dbReference type="Pfam" id="PF13185">
    <property type="entry name" value="GAF_2"/>
    <property type="match status" value="2"/>
</dbReference>
<protein>
    <recommendedName>
        <fullName evidence="2">histidine kinase</fullName>
        <ecNumber evidence="2">2.7.13.3</ecNumber>
    </recommendedName>
</protein>
<dbReference type="InterPro" id="IPR036890">
    <property type="entry name" value="HATPase_C_sf"/>
</dbReference>
<dbReference type="SUPFAM" id="SSF55785">
    <property type="entry name" value="PYP-like sensor domain (PAS domain)"/>
    <property type="match status" value="1"/>
</dbReference>
<evidence type="ECO:0000259" key="10">
    <source>
        <dbReference type="PROSITE" id="PS50112"/>
    </source>
</evidence>
<comment type="catalytic activity">
    <reaction evidence="1">
        <text>ATP + protein L-histidine = ADP + protein N-phospho-L-histidine.</text>
        <dbReference type="EC" id="2.7.13.3"/>
    </reaction>
</comment>
<evidence type="ECO:0000256" key="3">
    <source>
        <dbReference type="ARBA" id="ARBA00022553"/>
    </source>
</evidence>
<comment type="caution">
    <text evidence="11">The sequence shown here is derived from an EMBL/GenBank/DDBJ whole genome shotgun (WGS) entry which is preliminary data.</text>
</comment>
<dbReference type="InterPro" id="IPR035965">
    <property type="entry name" value="PAS-like_dom_sf"/>
</dbReference>
<dbReference type="Gene3D" id="3.30.450.40">
    <property type="match status" value="2"/>
</dbReference>
<dbReference type="SUPFAM" id="SSF55874">
    <property type="entry name" value="ATPase domain of HSP90 chaperone/DNA topoisomerase II/histidine kinase"/>
    <property type="match status" value="1"/>
</dbReference>
<dbReference type="Pfam" id="PF00989">
    <property type="entry name" value="PAS"/>
    <property type="match status" value="1"/>
</dbReference>
<dbReference type="SMART" id="SM00387">
    <property type="entry name" value="HATPase_c"/>
    <property type="match status" value="1"/>
</dbReference>
<evidence type="ECO:0000256" key="5">
    <source>
        <dbReference type="ARBA" id="ARBA00022777"/>
    </source>
</evidence>
<dbReference type="InterPro" id="IPR005467">
    <property type="entry name" value="His_kinase_dom"/>
</dbReference>